<name>R4YP11_OLEAN</name>
<dbReference type="STRING" id="698738.OLEAN_C07320"/>
<accession>R4YP11</accession>
<keyword evidence="1" id="KW-1133">Transmembrane helix</keyword>
<evidence type="ECO:0000256" key="1">
    <source>
        <dbReference type="SAM" id="Phobius"/>
    </source>
</evidence>
<reference evidence="2 3" key="1">
    <citation type="journal article" date="2013" name="Nat. Commun.">
        <title>Genome sequence and functional genomic analysis of the oil-degrading bacterium Oleispira antarctica.</title>
        <authorList>
            <person name="Kube M."/>
            <person name="Chernikova T.N."/>
            <person name="Al-Ramahi Y."/>
            <person name="Beloqui A."/>
            <person name="Lopez-Cortez N."/>
            <person name="Guazzaroni M.E."/>
            <person name="Heipieper H.J."/>
            <person name="Klages S."/>
            <person name="Kotsyurbenko O.R."/>
            <person name="Langer I."/>
            <person name="Nechitaylo T.Y."/>
            <person name="Lunsdorf H."/>
            <person name="Fernandez M."/>
            <person name="Juarez S."/>
            <person name="Ciordia S."/>
            <person name="Singer A."/>
            <person name="Kagan O."/>
            <person name="Egorova O."/>
            <person name="Petit P.A."/>
            <person name="Stogios P."/>
            <person name="Kim Y."/>
            <person name="Tchigvintsev A."/>
            <person name="Flick R."/>
            <person name="Denaro R."/>
            <person name="Genovese M."/>
            <person name="Albar J.P."/>
            <person name="Reva O.N."/>
            <person name="Martinez-Gomariz M."/>
            <person name="Tran H."/>
            <person name="Ferrer M."/>
            <person name="Savchenko A."/>
            <person name="Yakunin A.F."/>
            <person name="Yakimov M.M."/>
            <person name="Golyshina O.V."/>
            <person name="Reinhardt R."/>
            <person name="Golyshin P.N."/>
        </authorList>
    </citation>
    <scope>NUCLEOTIDE SEQUENCE [LARGE SCALE GENOMIC DNA]</scope>
</reference>
<evidence type="ECO:0000313" key="2">
    <source>
        <dbReference type="EMBL" id="CCK74908.1"/>
    </source>
</evidence>
<evidence type="ECO:0008006" key="4">
    <source>
        <dbReference type="Google" id="ProtNLM"/>
    </source>
</evidence>
<sequence>MFLKTLLTFAVICAVYVWYRTQKAKQADYDAKIQGRLIAVETAKNAWLRPLLYGIVALSVVAGLSMYYFSWRDDNTQYQVTITNPQSGVTETFIALKKDMRGRLFITQSGREIWTSDLERIDIKKLSSGSN</sequence>
<keyword evidence="1" id="KW-0812">Transmembrane</keyword>
<evidence type="ECO:0000313" key="3">
    <source>
        <dbReference type="Proteomes" id="UP000032749"/>
    </source>
</evidence>
<dbReference type="AlphaFoldDB" id="R4YP11"/>
<dbReference type="KEGG" id="oai:OLEAN_C07320"/>
<feature type="transmembrane region" description="Helical" evidence="1">
    <location>
        <begin position="47"/>
        <end position="69"/>
    </location>
</feature>
<keyword evidence="3" id="KW-1185">Reference proteome</keyword>
<dbReference type="HOGENOM" id="CLU_1925438_0_0_6"/>
<organism evidence="2 3">
    <name type="scientific">Oleispira antarctica RB-8</name>
    <dbReference type="NCBI Taxonomy" id="698738"/>
    <lineage>
        <taxon>Bacteria</taxon>
        <taxon>Pseudomonadati</taxon>
        <taxon>Pseudomonadota</taxon>
        <taxon>Gammaproteobacteria</taxon>
        <taxon>Oceanospirillales</taxon>
        <taxon>Oceanospirillaceae</taxon>
        <taxon>Oleispira</taxon>
    </lineage>
</organism>
<dbReference type="EMBL" id="FO203512">
    <property type="protein sequence ID" value="CCK74908.1"/>
    <property type="molecule type" value="Genomic_DNA"/>
</dbReference>
<gene>
    <name evidence="2" type="ORF">OLEAN_C07320</name>
</gene>
<dbReference type="Proteomes" id="UP000032749">
    <property type="component" value="Chromosome"/>
</dbReference>
<keyword evidence="1" id="KW-0472">Membrane</keyword>
<protein>
    <recommendedName>
        <fullName evidence="4">Antitermination protein NusG</fullName>
    </recommendedName>
</protein>
<proteinExistence type="predicted"/>